<dbReference type="Proteomes" id="UP000282454">
    <property type="component" value="Unassembled WGS sequence"/>
</dbReference>
<proteinExistence type="predicted"/>
<dbReference type="AlphaFoldDB" id="A0A421B6D8"/>
<name>A0A421B6D8_9PSEU</name>
<evidence type="ECO:0000313" key="2">
    <source>
        <dbReference type="EMBL" id="RLK59934.1"/>
    </source>
</evidence>
<dbReference type="EMBL" id="RCDD01000001">
    <property type="protein sequence ID" value="RLK59934.1"/>
    <property type="molecule type" value="Genomic_DNA"/>
</dbReference>
<comment type="caution">
    <text evidence="2">The sequence shown here is derived from an EMBL/GenBank/DDBJ whole genome shotgun (WGS) entry which is preliminary data.</text>
</comment>
<accession>A0A421B6D8</accession>
<protein>
    <submittedName>
        <fullName evidence="2">Uncharacterized protein</fullName>
    </submittedName>
</protein>
<organism evidence="2 3">
    <name type="scientific">Actinokineospora cianjurensis</name>
    <dbReference type="NCBI Taxonomy" id="585224"/>
    <lineage>
        <taxon>Bacteria</taxon>
        <taxon>Bacillati</taxon>
        <taxon>Actinomycetota</taxon>
        <taxon>Actinomycetes</taxon>
        <taxon>Pseudonocardiales</taxon>
        <taxon>Pseudonocardiaceae</taxon>
        <taxon>Actinokineospora</taxon>
    </lineage>
</organism>
<feature type="compositionally biased region" description="Polar residues" evidence="1">
    <location>
        <begin position="37"/>
        <end position="49"/>
    </location>
</feature>
<sequence length="55" mass="5938">MRSTHLLNIRTGGHSAKNTRRPGAPNNHQGSGDLMLSTCTSSAPRSTHPTKGERR</sequence>
<gene>
    <name evidence="2" type="ORF">CLV68_0424</name>
</gene>
<evidence type="ECO:0000256" key="1">
    <source>
        <dbReference type="SAM" id="MobiDB-lite"/>
    </source>
</evidence>
<reference evidence="2 3" key="1">
    <citation type="submission" date="2018-10" db="EMBL/GenBank/DDBJ databases">
        <title>Genomic Encyclopedia of Archaeal and Bacterial Type Strains, Phase II (KMG-II): from individual species to whole genera.</title>
        <authorList>
            <person name="Goeker M."/>
        </authorList>
    </citation>
    <scope>NUCLEOTIDE SEQUENCE [LARGE SCALE GENOMIC DNA]</scope>
    <source>
        <strain evidence="2 3">DSM 45657</strain>
    </source>
</reference>
<evidence type="ECO:0000313" key="3">
    <source>
        <dbReference type="Proteomes" id="UP000282454"/>
    </source>
</evidence>
<keyword evidence="3" id="KW-1185">Reference proteome</keyword>
<feature type="region of interest" description="Disordered" evidence="1">
    <location>
        <begin position="1"/>
        <end position="55"/>
    </location>
</feature>